<dbReference type="InterPro" id="IPR012318">
    <property type="entry name" value="HTH_CRP"/>
</dbReference>
<dbReference type="Proteomes" id="UP000242502">
    <property type="component" value="Unassembled WGS sequence"/>
</dbReference>
<evidence type="ECO:0000256" key="1">
    <source>
        <dbReference type="ARBA" id="ARBA00023015"/>
    </source>
</evidence>
<dbReference type="NCBIfam" id="NF008732">
    <property type="entry name" value="PRK11753.1"/>
    <property type="match status" value="1"/>
</dbReference>
<dbReference type="SMART" id="SM00419">
    <property type="entry name" value="HTH_CRP"/>
    <property type="match status" value="1"/>
</dbReference>
<dbReference type="SMART" id="SM00100">
    <property type="entry name" value="cNMP"/>
    <property type="match status" value="1"/>
</dbReference>
<dbReference type="SUPFAM" id="SSF46785">
    <property type="entry name" value="Winged helix' DNA-binding domain"/>
    <property type="match status" value="1"/>
</dbReference>
<proteinExistence type="predicted"/>
<dbReference type="PROSITE" id="PS51063">
    <property type="entry name" value="HTH_CRP_2"/>
    <property type="match status" value="1"/>
</dbReference>
<dbReference type="Pfam" id="PF00027">
    <property type="entry name" value="cNMP_binding"/>
    <property type="match status" value="1"/>
</dbReference>
<feature type="domain" description="Cyclic nucleotide-binding" evidence="4">
    <location>
        <begin position="22"/>
        <end position="125"/>
    </location>
</feature>
<evidence type="ECO:0000313" key="7">
    <source>
        <dbReference type="Proteomes" id="UP000242502"/>
    </source>
</evidence>
<dbReference type="Gene3D" id="1.10.10.10">
    <property type="entry name" value="Winged helix-like DNA-binding domain superfamily/Winged helix DNA-binding domain"/>
    <property type="match status" value="1"/>
</dbReference>
<dbReference type="STRING" id="62101.AB835_12520"/>
<evidence type="ECO:0000259" key="4">
    <source>
        <dbReference type="PROSITE" id="PS50042"/>
    </source>
</evidence>
<gene>
    <name evidence="6" type="ORF">AB835_12520</name>
</gene>
<dbReference type="InterPro" id="IPR036390">
    <property type="entry name" value="WH_DNA-bd_sf"/>
</dbReference>
<organism evidence="6 7">
    <name type="scientific">Candidatus Endobugula sertula</name>
    <name type="common">Bugula neritina bacterial symbiont</name>
    <dbReference type="NCBI Taxonomy" id="62101"/>
    <lineage>
        <taxon>Bacteria</taxon>
        <taxon>Pseudomonadati</taxon>
        <taxon>Pseudomonadota</taxon>
        <taxon>Gammaproteobacteria</taxon>
        <taxon>Cellvibrionales</taxon>
        <taxon>Cellvibrionaceae</taxon>
        <taxon>Candidatus Endobugula</taxon>
    </lineage>
</organism>
<name>A0A1D2QMG7_9GAMM</name>
<dbReference type="InterPro" id="IPR018488">
    <property type="entry name" value="cNMP-bd_CS"/>
</dbReference>
<dbReference type="GO" id="GO:0003677">
    <property type="term" value="F:DNA binding"/>
    <property type="evidence" value="ECO:0007669"/>
    <property type="project" value="UniProtKB-KW"/>
</dbReference>
<sequence>MVLALAARIKNIETFLSHCHRRQYNPKSTLIHAGDKSDRLYYVVRGSVTVIVEDGDGREIIVAYLNKGDFFGEMGLFGDEDDERSALVRTKTESDIAEISYNKFQDLIKEHPEFMFALCSQMARRLRNTTRKVSDLAFVDVTGRVARTLLDLSKEPDAMTHPDGMQIKITRQEIGLIVGCSREMVGRVLKTLESQGLVSVSGKTMVVFGTR</sequence>
<dbReference type="PROSITE" id="PS50042">
    <property type="entry name" value="CNMP_BINDING_3"/>
    <property type="match status" value="1"/>
</dbReference>
<evidence type="ECO:0000256" key="3">
    <source>
        <dbReference type="ARBA" id="ARBA00023163"/>
    </source>
</evidence>
<dbReference type="InterPro" id="IPR050397">
    <property type="entry name" value="Env_Response_Regulators"/>
</dbReference>
<dbReference type="PROSITE" id="PS00042">
    <property type="entry name" value="HTH_CRP_1"/>
    <property type="match status" value="1"/>
</dbReference>
<feature type="domain" description="HTH crp-type" evidence="5">
    <location>
        <begin position="139"/>
        <end position="211"/>
    </location>
</feature>
<dbReference type="FunFam" id="1.10.10.10:FF:000006">
    <property type="entry name" value="cAMP-activated global transcriptional regulator CRP"/>
    <property type="match status" value="1"/>
</dbReference>
<evidence type="ECO:0000313" key="6">
    <source>
        <dbReference type="EMBL" id="ODS22757.1"/>
    </source>
</evidence>
<dbReference type="InterPro" id="IPR000595">
    <property type="entry name" value="cNMP-bd_dom"/>
</dbReference>
<dbReference type="PROSITE" id="PS00889">
    <property type="entry name" value="CNMP_BINDING_2"/>
    <property type="match status" value="1"/>
</dbReference>
<reference evidence="6 7" key="1">
    <citation type="journal article" date="2016" name="Appl. Environ. Microbiol.">
        <title>Lack of Overt Genome Reduction in the Bryostatin-Producing Bryozoan Symbiont "Candidatus Endobugula sertula".</title>
        <authorList>
            <person name="Miller I.J."/>
            <person name="Vanee N."/>
            <person name="Fong S.S."/>
            <person name="Lim-Fong G.E."/>
            <person name="Kwan J.C."/>
        </authorList>
    </citation>
    <scope>NUCLEOTIDE SEQUENCE [LARGE SCALE GENOMIC DNA]</scope>
    <source>
        <strain evidence="6">AB1-4</strain>
    </source>
</reference>
<accession>A0A1D2QMG7</accession>
<dbReference type="Pfam" id="PF13545">
    <property type="entry name" value="HTH_Crp_2"/>
    <property type="match status" value="1"/>
</dbReference>
<dbReference type="PRINTS" id="PR00034">
    <property type="entry name" value="HTHCRP"/>
</dbReference>
<dbReference type="GO" id="GO:0003700">
    <property type="term" value="F:DNA-binding transcription factor activity"/>
    <property type="evidence" value="ECO:0007669"/>
    <property type="project" value="InterPro"/>
</dbReference>
<dbReference type="AlphaFoldDB" id="A0A1D2QMG7"/>
<dbReference type="InterPro" id="IPR018335">
    <property type="entry name" value="Tscrpt_reg_HTH_Crp-type_CS"/>
</dbReference>
<evidence type="ECO:0000256" key="2">
    <source>
        <dbReference type="ARBA" id="ARBA00023125"/>
    </source>
</evidence>
<dbReference type="EMBL" id="MDLC01000054">
    <property type="protein sequence ID" value="ODS22757.1"/>
    <property type="molecule type" value="Genomic_DNA"/>
</dbReference>
<dbReference type="CDD" id="cd00038">
    <property type="entry name" value="CAP_ED"/>
    <property type="match status" value="1"/>
</dbReference>
<comment type="caution">
    <text evidence="6">The sequence shown here is derived from an EMBL/GenBank/DDBJ whole genome shotgun (WGS) entry which is preliminary data.</text>
</comment>
<keyword evidence="3" id="KW-0804">Transcription</keyword>
<dbReference type="Gene3D" id="2.60.120.10">
    <property type="entry name" value="Jelly Rolls"/>
    <property type="match status" value="1"/>
</dbReference>
<keyword evidence="1" id="KW-0805">Transcription regulation</keyword>
<dbReference type="InterPro" id="IPR036388">
    <property type="entry name" value="WH-like_DNA-bd_sf"/>
</dbReference>
<dbReference type="GO" id="GO:0005829">
    <property type="term" value="C:cytosol"/>
    <property type="evidence" value="ECO:0007669"/>
    <property type="project" value="TreeGrafter"/>
</dbReference>
<dbReference type="SUPFAM" id="SSF51206">
    <property type="entry name" value="cAMP-binding domain-like"/>
    <property type="match status" value="1"/>
</dbReference>
<dbReference type="InterPro" id="IPR014710">
    <property type="entry name" value="RmlC-like_jellyroll"/>
</dbReference>
<protein>
    <submittedName>
        <fullName evidence="6">Transcriptional regulator Crp</fullName>
    </submittedName>
</protein>
<dbReference type="PANTHER" id="PTHR24567:SF68">
    <property type="entry name" value="DNA-BINDING TRANSCRIPTIONAL DUAL REGULATOR CRP"/>
    <property type="match status" value="1"/>
</dbReference>
<keyword evidence="2" id="KW-0238">DNA-binding</keyword>
<evidence type="ECO:0000259" key="5">
    <source>
        <dbReference type="PROSITE" id="PS51063"/>
    </source>
</evidence>
<dbReference type="CDD" id="cd00092">
    <property type="entry name" value="HTH_CRP"/>
    <property type="match status" value="1"/>
</dbReference>
<dbReference type="InterPro" id="IPR018490">
    <property type="entry name" value="cNMP-bd_dom_sf"/>
</dbReference>
<dbReference type="PANTHER" id="PTHR24567">
    <property type="entry name" value="CRP FAMILY TRANSCRIPTIONAL REGULATORY PROTEIN"/>
    <property type="match status" value="1"/>
</dbReference>